<dbReference type="Proteomes" id="UP001161691">
    <property type="component" value="Unassembled WGS sequence"/>
</dbReference>
<protein>
    <submittedName>
        <fullName evidence="4">S-layer homology domain-containing protein</fullName>
    </submittedName>
</protein>
<dbReference type="Pfam" id="PF13290">
    <property type="entry name" value="CHB_HEX_C_1"/>
    <property type="match status" value="1"/>
</dbReference>
<evidence type="ECO:0000259" key="2">
    <source>
        <dbReference type="PROSITE" id="PS50853"/>
    </source>
</evidence>
<dbReference type="InterPro" id="IPR036514">
    <property type="entry name" value="SGNH_hydro_sf"/>
</dbReference>
<name>A0ABT6TJW4_9BACL</name>
<dbReference type="Pfam" id="PF00041">
    <property type="entry name" value="fn3"/>
    <property type="match status" value="1"/>
</dbReference>
<dbReference type="InterPro" id="IPR059177">
    <property type="entry name" value="GH29D-like_dom"/>
</dbReference>
<dbReference type="EMBL" id="JAGRPV010000001">
    <property type="protein sequence ID" value="MDI4647030.1"/>
    <property type="molecule type" value="Genomic_DNA"/>
</dbReference>
<dbReference type="SUPFAM" id="SSF49899">
    <property type="entry name" value="Concanavalin A-like lectins/glucanases"/>
    <property type="match status" value="1"/>
</dbReference>
<feature type="domain" description="Fibronectin type-III" evidence="2">
    <location>
        <begin position="948"/>
        <end position="1035"/>
    </location>
</feature>
<dbReference type="RefSeq" id="WP_282909836.1">
    <property type="nucleotide sequence ID" value="NZ_JAGRPV010000001.1"/>
</dbReference>
<feature type="compositionally biased region" description="Low complexity" evidence="1">
    <location>
        <begin position="1601"/>
        <end position="1615"/>
    </location>
</feature>
<dbReference type="Pfam" id="PF00395">
    <property type="entry name" value="SLH"/>
    <property type="match status" value="3"/>
</dbReference>
<gene>
    <name evidence="4" type="ORF">KB449_18785</name>
</gene>
<sequence length="1928" mass="206817">MKNYRPLGIALCLALLFEGLTGLWSTRTASADPLPSPTGTTYYVSQTNGNDSYDGLAPEWDGVHGPWKTLGKVSGQTYAEGDAIKLKSGDAWNEQLTLRGSGTSDHPITVTSYGSGNRPYIYRNNGIDEEAIRIDNGDGYRIAGLEIAKARRGLRIIADGNTKPRFEHYRIEDNYFHDIANANGSLPGEEGTAIDLVTVPGVKPVFANIAIKNNIFRKTEISYIMWSDGIGPRQEDVTIEGSTFIENGRNQVFQWSGKNVDVLNNLFYYNYPRKYFGVGLTSVLTEHLTGESGVYNEVDGNEFGWAGTYPGDHDGTAYDFEKSGDYIHFTNNFIHDSYRYGAMFMGGQVFNELLFADNTFKDNALGTQDSPFHIWLRADNTGSGTFEGNRFYNEAGMTGFDQKPSSFTYANNADPAVSPGFTAMPLVTDIQSGAPDSRTYTFQSATWGAQLRYTLDGSVPTASSMLYAGPITVTDKSTVINVKAFVPGMNPSKTNMVLADFRDSGEGEGPAHWWKLDETAGASAADAAGGADGSVTAGAWGPGMIDGALDFDGTGGGVDVNDASLAGISDNFTLSFWVKPRAEIVLRPEAGDGITGDNGQQYAIAPAYRGGGTDATHAGVGVSVGTNGIAVVEHSDNYLPALLVDGGTKPDPDQWTHIAIVYKDKQPWLYVNGIFRKAGVTSTKTVHPSADIGGSGLGRLDGSIDDVRIYDRPLAIQELQVLSHTAHAPELPEFASQWKLFNSPLTEAANPTIPESGSDAILFSGDGYYTIAEGEVESANGAVLDRTVDAGQFSVVFTPKAIAGDLSAGDDSWLAVGLLDSRRYFNVLKPEQARGIVVLLRKSSGLLTVEPYKLDDTGFHAQTPLTLGTAAIDRTYELKLVELSGVWRLMVDDTQLAGDYTDMVTNVLNEQAYALIGLSDKAGGTNRVAVHSVNGEAAYGVPSRPEWRDGSLTVTDVEANRVVLHWGGATDREGVASYKIYQDGAEVAVVDGSVDNYEVTGLTPATHYSFKIEAGNAAGRWSDRGPTAETTTDYEVPENMDFAADWQLYTGRIGSAEAPTEVRLGSNGIVFMGSGYYTVAGGAVIPANGAVFKEPVDVDRFFVRFTPEQLSGSLSGGDDSWLAVSLLSSSDYFDVLRPEAGQGLVVLLRDTAGKLTVQPHKLTTAAGFQPMPSLTLDAATLQQHELKLTQTGGVWRLAMDGVLLDGDYSDMVNGVLDDKAYVQIGLSDKQNKQNRIRVHTVNDSAAYLPDWETRAMQPFWQGGIVYDEPLLMVSANQALPEAALLFEPTRIVSVRNAQMNKTYAEGVDWAYSNGKIRLLPGSAIPFMTEDELYPATVVPNESVDRRGGGGVLLHEGSYFHDRQIVVTYEHAGGGWEGPVPALESVALSRTLAKLEAGEPLKLLVLGDSIAAGANASGVTNAPPYLPDWAALLKRRLEAQYDSRITLINRSVPGQTAIWGMEEAERAADLQPDLVVVAFGMNDGVGSDALHSPALFRDHIETIMDHFRDANSDAEFILVGTTLANSETYFDGKQPLYIAELKALADAQTGVATADLTGVHAELLAHKAFADMTGNNVNHPNDYLVRWYAQTLAGMLIPGEGEVQQPQEPQSPQETHPPAREQATAADGLKISPLGKEAAASLVARSAHPASVKLTLAGAIAEVKVPDHNAEAQSAILELAYDPSLDAAGLAGLYIWNEQRSQWAYVRSAKSAADGKLSAVIQRSGIYGVLVYDRSFSDMPATHWAHQAIQSLAAAQLVQGFDDTRYGPDRQLTRAEFTALLTRALGLGLKGTGTAAPFSDVAPDAWYAQAAAAGYEAGLVEGNGRRQFEADKPVTRQEMAVMLMRACALADCAAVPELDEHSASYLDERDIAAWAKQAVGRSAELGLMRGLAGGGFSPNATATRAQAATAILRLTDLIPQPSELAAASK</sequence>
<dbReference type="Pfam" id="PF13472">
    <property type="entry name" value="Lipase_GDSL_2"/>
    <property type="match status" value="1"/>
</dbReference>
<evidence type="ECO:0000256" key="1">
    <source>
        <dbReference type="SAM" id="MobiDB-lite"/>
    </source>
</evidence>
<dbReference type="InterPro" id="IPR036116">
    <property type="entry name" value="FN3_sf"/>
</dbReference>
<dbReference type="SUPFAM" id="SSF52266">
    <property type="entry name" value="SGNH hydrolase"/>
    <property type="match status" value="1"/>
</dbReference>
<dbReference type="InterPro" id="IPR013783">
    <property type="entry name" value="Ig-like_fold"/>
</dbReference>
<dbReference type="InterPro" id="IPR011050">
    <property type="entry name" value="Pectin_lyase_fold/virulence"/>
</dbReference>
<dbReference type="Gene3D" id="2.160.20.10">
    <property type="entry name" value="Single-stranded right-handed beta-helix, Pectin lyase-like"/>
    <property type="match status" value="1"/>
</dbReference>
<dbReference type="CDD" id="cd00063">
    <property type="entry name" value="FN3"/>
    <property type="match status" value="1"/>
</dbReference>
<dbReference type="Gene3D" id="3.40.50.1110">
    <property type="entry name" value="SGNH hydrolase"/>
    <property type="match status" value="1"/>
</dbReference>
<dbReference type="Pfam" id="PF13385">
    <property type="entry name" value="Laminin_G_3"/>
    <property type="match status" value="1"/>
</dbReference>
<proteinExistence type="predicted"/>
<feature type="domain" description="SLH" evidence="3">
    <location>
        <begin position="1731"/>
        <end position="1794"/>
    </location>
</feature>
<dbReference type="SUPFAM" id="SSF51126">
    <property type="entry name" value="Pectin lyase-like"/>
    <property type="match status" value="1"/>
</dbReference>
<keyword evidence="5" id="KW-1185">Reference proteome</keyword>
<dbReference type="PROSITE" id="PS51272">
    <property type="entry name" value="SLH"/>
    <property type="match status" value="3"/>
</dbReference>
<dbReference type="InterPro" id="IPR013320">
    <property type="entry name" value="ConA-like_dom_sf"/>
</dbReference>
<evidence type="ECO:0000313" key="5">
    <source>
        <dbReference type="Proteomes" id="UP001161691"/>
    </source>
</evidence>
<dbReference type="PANTHER" id="PTHR43308:SF5">
    <property type="entry name" value="S-LAYER PROTEIN _ PEPTIDOGLYCAN ENDO-BETA-N-ACETYLGLUCOSAMINIDASE"/>
    <property type="match status" value="1"/>
</dbReference>
<dbReference type="Gene3D" id="2.60.120.200">
    <property type="match status" value="1"/>
</dbReference>
<dbReference type="InterPro" id="IPR001119">
    <property type="entry name" value="SLH_dom"/>
</dbReference>
<evidence type="ECO:0000259" key="3">
    <source>
        <dbReference type="PROSITE" id="PS51272"/>
    </source>
</evidence>
<feature type="domain" description="SLH" evidence="3">
    <location>
        <begin position="1796"/>
        <end position="1856"/>
    </location>
</feature>
<organism evidence="4 5">
    <name type="scientific">Cohnella hashimotonis</name>
    <dbReference type="NCBI Taxonomy" id="2826895"/>
    <lineage>
        <taxon>Bacteria</taxon>
        <taxon>Bacillati</taxon>
        <taxon>Bacillota</taxon>
        <taxon>Bacilli</taxon>
        <taxon>Bacillales</taxon>
        <taxon>Paenibacillaceae</taxon>
        <taxon>Cohnella</taxon>
    </lineage>
</organism>
<dbReference type="PANTHER" id="PTHR43308">
    <property type="entry name" value="OUTER MEMBRANE PROTEIN ALPHA-RELATED"/>
    <property type="match status" value="1"/>
</dbReference>
<reference evidence="4" key="1">
    <citation type="submission" date="2023-04" db="EMBL/GenBank/DDBJ databases">
        <title>Comparative genomic analysis of Cohnella hashimotonis sp. nov., isolated from the International Space Station.</title>
        <authorList>
            <person name="Venkateswaran K."/>
            <person name="Simpson A."/>
        </authorList>
    </citation>
    <scope>NUCLEOTIDE SEQUENCE</scope>
    <source>
        <strain evidence="4">F6_2S_P_1</strain>
    </source>
</reference>
<feature type="domain" description="SLH" evidence="3">
    <location>
        <begin position="1861"/>
        <end position="1924"/>
    </location>
</feature>
<dbReference type="SMART" id="SM00060">
    <property type="entry name" value="FN3"/>
    <property type="match status" value="1"/>
</dbReference>
<dbReference type="Gene3D" id="2.60.40.10">
    <property type="entry name" value="Immunoglobulins"/>
    <property type="match status" value="1"/>
</dbReference>
<dbReference type="CDD" id="cd00229">
    <property type="entry name" value="SGNH_hydrolase"/>
    <property type="match status" value="1"/>
</dbReference>
<accession>A0ABT6TJW4</accession>
<dbReference type="PROSITE" id="PS50853">
    <property type="entry name" value="FN3"/>
    <property type="match status" value="1"/>
</dbReference>
<feature type="region of interest" description="Disordered" evidence="1">
    <location>
        <begin position="1601"/>
        <end position="1621"/>
    </location>
</feature>
<dbReference type="InterPro" id="IPR013830">
    <property type="entry name" value="SGNH_hydro"/>
</dbReference>
<dbReference type="InterPro" id="IPR051465">
    <property type="entry name" value="Cell_Envelope_Struct_Comp"/>
</dbReference>
<comment type="caution">
    <text evidence="4">The sequence shown here is derived from an EMBL/GenBank/DDBJ whole genome shotgun (WGS) entry which is preliminary data.</text>
</comment>
<dbReference type="InterPro" id="IPR012334">
    <property type="entry name" value="Pectin_lyas_fold"/>
</dbReference>
<dbReference type="SUPFAM" id="SSF49265">
    <property type="entry name" value="Fibronectin type III"/>
    <property type="match status" value="1"/>
</dbReference>
<dbReference type="InterPro" id="IPR003961">
    <property type="entry name" value="FN3_dom"/>
</dbReference>
<evidence type="ECO:0000313" key="4">
    <source>
        <dbReference type="EMBL" id="MDI4647030.1"/>
    </source>
</evidence>